<dbReference type="EMBL" id="BTGU01000024">
    <property type="protein sequence ID" value="GMN46985.1"/>
    <property type="molecule type" value="Genomic_DNA"/>
</dbReference>
<evidence type="ECO:0000313" key="3">
    <source>
        <dbReference type="Proteomes" id="UP001187192"/>
    </source>
</evidence>
<dbReference type="GO" id="GO:0016491">
    <property type="term" value="F:oxidoreductase activity"/>
    <property type="evidence" value="ECO:0007669"/>
    <property type="project" value="InterPro"/>
</dbReference>
<dbReference type="InterPro" id="IPR036010">
    <property type="entry name" value="2Fe-2S_ferredoxin-like_sf"/>
</dbReference>
<dbReference type="InterPro" id="IPR016208">
    <property type="entry name" value="Ald_Oxase/xanthine_DH-like"/>
</dbReference>
<name>A0AA88A780_FICCA</name>
<gene>
    <name evidence="2" type="ORF">TIFTF001_016165</name>
</gene>
<dbReference type="InterPro" id="IPR012675">
    <property type="entry name" value="Beta-grasp_dom_sf"/>
</dbReference>
<proteinExistence type="predicted"/>
<reference evidence="2" key="1">
    <citation type="submission" date="2023-07" db="EMBL/GenBank/DDBJ databases">
        <title>draft genome sequence of fig (Ficus carica).</title>
        <authorList>
            <person name="Takahashi T."/>
            <person name="Nishimura K."/>
        </authorList>
    </citation>
    <scope>NUCLEOTIDE SEQUENCE</scope>
</reference>
<accession>A0AA88A780</accession>
<comment type="caution">
    <text evidence="2">The sequence shown here is derived from an EMBL/GenBank/DDBJ whole genome shotgun (WGS) entry which is preliminary data.</text>
</comment>
<dbReference type="SUPFAM" id="SSF54292">
    <property type="entry name" value="2Fe-2S ferredoxin-like"/>
    <property type="match status" value="1"/>
</dbReference>
<protein>
    <submittedName>
        <fullName evidence="2">Uncharacterized protein</fullName>
    </submittedName>
</protein>
<keyword evidence="1" id="KW-0500">Molybdenum</keyword>
<dbReference type="PANTHER" id="PTHR11908:SF132">
    <property type="entry name" value="ALDEHYDE OXIDASE 1-RELATED"/>
    <property type="match status" value="1"/>
</dbReference>
<dbReference type="GO" id="GO:0005506">
    <property type="term" value="F:iron ion binding"/>
    <property type="evidence" value="ECO:0007669"/>
    <property type="project" value="InterPro"/>
</dbReference>
<keyword evidence="3" id="KW-1185">Reference proteome</keyword>
<dbReference type="GO" id="GO:0051536">
    <property type="term" value="F:iron-sulfur cluster binding"/>
    <property type="evidence" value="ECO:0007669"/>
    <property type="project" value="InterPro"/>
</dbReference>
<dbReference type="Proteomes" id="UP001187192">
    <property type="component" value="Unassembled WGS sequence"/>
</dbReference>
<sequence length="64" mass="7100">MEERETTTTTRSCGGLVFAVNGERFELSTVDPSTTLLQFLRSRTRFKSVKLSCGEGEQLLGPKC</sequence>
<dbReference type="Gramene" id="FCD_00024798-RA">
    <property type="protein sequence ID" value="FCD_00024798-RA:cds"/>
    <property type="gene ID" value="FCD_00024798"/>
</dbReference>
<evidence type="ECO:0000256" key="1">
    <source>
        <dbReference type="ARBA" id="ARBA00022505"/>
    </source>
</evidence>
<organism evidence="2 3">
    <name type="scientific">Ficus carica</name>
    <name type="common">Common fig</name>
    <dbReference type="NCBI Taxonomy" id="3494"/>
    <lineage>
        <taxon>Eukaryota</taxon>
        <taxon>Viridiplantae</taxon>
        <taxon>Streptophyta</taxon>
        <taxon>Embryophyta</taxon>
        <taxon>Tracheophyta</taxon>
        <taxon>Spermatophyta</taxon>
        <taxon>Magnoliopsida</taxon>
        <taxon>eudicotyledons</taxon>
        <taxon>Gunneridae</taxon>
        <taxon>Pentapetalae</taxon>
        <taxon>rosids</taxon>
        <taxon>fabids</taxon>
        <taxon>Rosales</taxon>
        <taxon>Moraceae</taxon>
        <taxon>Ficeae</taxon>
        <taxon>Ficus</taxon>
    </lineage>
</organism>
<dbReference type="AlphaFoldDB" id="A0AA88A780"/>
<dbReference type="PANTHER" id="PTHR11908">
    <property type="entry name" value="XANTHINE DEHYDROGENASE"/>
    <property type="match status" value="1"/>
</dbReference>
<dbReference type="Gene3D" id="3.10.20.30">
    <property type="match status" value="1"/>
</dbReference>
<evidence type="ECO:0000313" key="2">
    <source>
        <dbReference type="EMBL" id="GMN46985.1"/>
    </source>
</evidence>